<reference evidence="1 2" key="1">
    <citation type="journal article" date="2016" name="BMC Genomics">
        <title>Genomic analysis of the nitrate-respiring Sphingopyxis granuli (formerly Sphingomonas macrogoltabida) strain TFA.</title>
        <authorList>
            <person name="Garcia-Romero I."/>
            <person name="Perez-Pulido A.J."/>
            <person name="Gonzalez-Flores Y.E."/>
            <person name="Reyes-Ramirez F."/>
            <person name="Santero E."/>
            <person name="Floriano B."/>
        </authorList>
    </citation>
    <scope>NUCLEOTIDE SEQUENCE [LARGE SCALE GENOMIC DNA]</scope>
    <source>
        <strain evidence="1 2">TFA</strain>
    </source>
</reference>
<sequence>MDGDDNSNEGTRGLVSAGPFALIVAQGFGRRSPAEVERALRHMGLRPEGVAADGQGGLLATDPDSPTFHLRLGATDLVAGPAGSAALDLADPDAPATSQLAAGLPPDWRGAGRCWAFVAAGGATPSAGGGQATRMRELFKTLVLLIDLFDASHIFWSPARLWSDAPQFRAAVAEMLTSGMPPVLHLVAFRRHETAGGAHVGTRGLAAFAGQELTAAIPAGWTVADMVRRLARLALDIMVNGPILETQRARGLQQGEWVDLSPRLDADRGHAVVDVAFDRGG</sequence>
<dbReference type="AlphaFoldDB" id="A0AA86GL92"/>
<dbReference type="KEGG" id="sgi:SGRAN_2647"/>
<name>A0AA86GL92_9SPHN</name>
<organism evidence="1 2">
    <name type="scientific">Sphingopyxis granuli</name>
    <dbReference type="NCBI Taxonomy" id="267128"/>
    <lineage>
        <taxon>Bacteria</taxon>
        <taxon>Pseudomonadati</taxon>
        <taxon>Pseudomonadota</taxon>
        <taxon>Alphaproteobacteria</taxon>
        <taxon>Sphingomonadales</taxon>
        <taxon>Sphingomonadaceae</taxon>
        <taxon>Sphingopyxis</taxon>
    </lineage>
</organism>
<dbReference type="Proteomes" id="UP000058599">
    <property type="component" value="Chromosome"/>
</dbReference>
<keyword evidence="2" id="KW-1185">Reference proteome</keyword>
<gene>
    <name evidence="1" type="ORF">SGRAN_2647</name>
</gene>
<proteinExistence type="predicted"/>
<evidence type="ECO:0000313" key="2">
    <source>
        <dbReference type="Proteomes" id="UP000058599"/>
    </source>
</evidence>
<evidence type="ECO:0000313" key="1">
    <source>
        <dbReference type="EMBL" id="AMG74999.1"/>
    </source>
</evidence>
<evidence type="ECO:0008006" key="3">
    <source>
        <dbReference type="Google" id="ProtNLM"/>
    </source>
</evidence>
<protein>
    <recommendedName>
        <fullName evidence="3">DUF4261 domain-containing protein</fullName>
    </recommendedName>
</protein>
<accession>A0AA86GL92</accession>
<dbReference type="EMBL" id="CP012199">
    <property type="protein sequence ID" value="AMG74999.1"/>
    <property type="molecule type" value="Genomic_DNA"/>
</dbReference>